<dbReference type="InterPro" id="IPR002219">
    <property type="entry name" value="PKC_DAG/PE"/>
</dbReference>
<dbReference type="Pfam" id="PF03107">
    <property type="entry name" value="C1_2"/>
    <property type="match status" value="3"/>
</dbReference>
<evidence type="ECO:0000256" key="3">
    <source>
        <dbReference type="ARBA" id="ARBA00022771"/>
    </source>
</evidence>
<keyword evidence="8" id="KW-1185">Reference proteome</keyword>
<accession>A0AA36EIX3</accession>
<sequence>MIEALEVAEHAHPLKLIDLQQEYKEEEEDDDDNEEEEEGGDQIAKKEVFGAVTCRRCREEIHMYHRYYYTCCSSSCDKKVFTFHKFCAELPSTLEHLSHPSYLLRLVPFPYSYVDSFPRICNICKRNHKPTEHRYKCHNRCDFSIDVKCALEVGKNIIYHPCHPHVLICAIPKPILCECSACGKEHKGVFYQCTTCGGFTIHNDCAFLPEKLFIQERTDGAFHHTHPLTISYSFPLIDQDAKHHPRCRVCGDDFRGTQNLWIYKCDRCLYYAHLDCVSVSPPTAGFGKTIKNYEDVDHPGLLHLPFPDETYSLPKHYLFFQQTTIDHRHHKIKVDDHLTHDSHQHPLILVDGETQIDIDGQTPSNIMFSLSMCHNPMKKTQLLCNGCLRPITVTMRFYVCAQQSCNNFALHEWCTRLPPKIENHPSHPQHTLHLLYSNDLPRYFGVFYCDVCRLPCNGFSYHCVECGYHVDVTCGFIPKEITHEAHPNHILSLAQNKNASALCLMCLQRLSLGRFSFYCNTCALCIHLECALLLPETIRHKYDKKHPMHLSYLPIENHKSEYFCEICENDLNPHASFYHCKDCAQSIHTECASLILQCETETYAVHTACPGGTHSYVNIKFGDIYNTNRHEHPILFAQGRTEWERGSHAGTFPLAEHCTVGAGKKPQRNGKEMSKSHSEHSSIREPRRSDHLRWVRDSSSSSAVRRGLWVFWCSFGGFRLQQTRRRHSEIIEMRVLAKGGGRYKDGGG</sequence>
<feature type="compositionally biased region" description="Acidic residues" evidence="5">
    <location>
        <begin position="24"/>
        <end position="40"/>
    </location>
</feature>
<keyword evidence="4" id="KW-0862">Zinc</keyword>
<dbReference type="PANTHER" id="PTHR32410:SF161">
    <property type="entry name" value="DC1, ZINC FINGER, RING_FYVE_PHD-TYPE-RELATED"/>
    <property type="match status" value="1"/>
</dbReference>
<keyword evidence="2" id="KW-0677">Repeat</keyword>
<evidence type="ECO:0000259" key="6">
    <source>
        <dbReference type="PROSITE" id="PS50081"/>
    </source>
</evidence>
<evidence type="ECO:0000313" key="7">
    <source>
        <dbReference type="EMBL" id="CAI9297729.1"/>
    </source>
</evidence>
<feature type="domain" description="Phorbol-ester/DAG-type" evidence="6">
    <location>
        <begin position="488"/>
        <end position="538"/>
    </location>
</feature>
<dbReference type="SMART" id="SM00249">
    <property type="entry name" value="PHD"/>
    <property type="match status" value="4"/>
</dbReference>
<dbReference type="InterPro" id="IPR053192">
    <property type="entry name" value="Vacuole_Formation_Reg"/>
</dbReference>
<keyword evidence="1" id="KW-0479">Metal-binding</keyword>
<evidence type="ECO:0000256" key="1">
    <source>
        <dbReference type="ARBA" id="ARBA00022723"/>
    </source>
</evidence>
<dbReference type="InterPro" id="IPR001965">
    <property type="entry name" value="Znf_PHD"/>
</dbReference>
<evidence type="ECO:0000256" key="2">
    <source>
        <dbReference type="ARBA" id="ARBA00022737"/>
    </source>
</evidence>
<dbReference type="SUPFAM" id="SSF57889">
    <property type="entry name" value="Cysteine-rich domain"/>
    <property type="match status" value="5"/>
</dbReference>
<gene>
    <name evidence="7" type="ORF">LSALG_LOCUS36519</name>
</gene>
<organism evidence="7 8">
    <name type="scientific">Lactuca saligna</name>
    <name type="common">Willowleaf lettuce</name>
    <dbReference type="NCBI Taxonomy" id="75948"/>
    <lineage>
        <taxon>Eukaryota</taxon>
        <taxon>Viridiplantae</taxon>
        <taxon>Streptophyta</taxon>
        <taxon>Embryophyta</taxon>
        <taxon>Tracheophyta</taxon>
        <taxon>Spermatophyta</taxon>
        <taxon>Magnoliopsida</taxon>
        <taxon>eudicotyledons</taxon>
        <taxon>Gunneridae</taxon>
        <taxon>Pentapetalae</taxon>
        <taxon>asterids</taxon>
        <taxon>campanulids</taxon>
        <taxon>Asterales</taxon>
        <taxon>Asteraceae</taxon>
        <taxon>Cichorioideae</taxon>
        <taxon>Cichorieae</taxon>
        <taxon>Lactucinae</taxon>
        <taxon>Lactuca</taxon>
    </lineage>
</organism>
<dbReference type="AlphaFoldDB" id="A0AA36EIX3"/>
<evidence type="ECO:0000313" key="8">
    <source>
        <dbReference type="Proteomes" id="UP001177003"/>
    </source>
</evidence>
<dbReference type="EMBL" id="OX465084">
    <property type="protein sequence ID" value="CAI9297729.1"/>
    <property type="molecule type" value="Genomic_DNA"/>
</dbReference>
<dbReference type="InterPro" id="IPR004146">
    <property type="entry name" value="DC1"/>
</dbReference>
<keyword evidence="3" id="KW-0863">Zinc-finger</keyword>
<dbReference type="InterPro" id="IPR046349">
    <property type="entry name" value="C1-like_sf"/>
</dbReference>
<evidence type="ECO:0000256" key="4">
    <source>
        <dbReference type="ARBA" id="ARBA00022833"/>
    </source>
</evidence>
<name>A0AA36EIX3_LACSI</name>
<feature type="compositionally biased region" description="Basic and acidic residues" evidence="5">
    <location>
        <begin position="669"/>
        <end position="689"/>
    </location>
</feature>
<dbReference type="PANTHER" id="PTHR32410">
    <property type="entry name" value="CYSTEINE/HISTIDINE-RICH C1 DOMAIN FAMILY PROTEIN"/>
    <property type="match status" value="1"/>
</dbReference>
<proteinExistence type="predicted"/>
<protein>
    <recommendedName>
        <fullName evidence="6">Phorbol-ester/DAG-type domain-containing protein</fullName>
    </recommendedName>
</protein>
<reference evidence="7" key="1">
    <citation type="submission" date="2023-04" db="EMBL/GenBank/DDBJ databases">
        <authorList>
            <person name="Vijverberg K."/>
            <person name="Xiong W."/>
            <person name="Schranz E."/>
        </authorList>
    </citation>
    <scope>NUCLEOTIDE SEQUENCE</scope>
</reference>
<evidence type="ECO:0000256" key="5">
    <source>
        <dbReference type="SAM" id="MobiDB-lite"/>
    </source>
</evidence>
<feature type="region of interest" description="Disordered" evidence="5">
    <location>
        <begin position="661"/>
        <end position="689"/>
    </location>
</feature>
<dbReference type="Proteomes" id="UP001177003">
    <property type="component" value="Chromosome 8"/>
</dbReference>
<dbReference type="GO" id="GO:0008270">
    <property type="term" value="F:zinc ion binding"/>
    <property type="evidence" value="ECO:0007669"/>
    <property type="project" value="UniProtKB-KW"/>
</dbReference>
<dbReference type="PROSITE" id="PS50081">
    <property type="entry name" value="ZF_DAG_PE_2"/>
    <property type="match status" value="2"/>
</dbReference>
<feature type="domain" description="Phorbol-ester/DAG-type" evidence="6">
    <location>
        <begin position="545"/>
        <end position="598"/>
    </location>
</feature>
<feature type="region of interest" description="Disordered" evidence="5">
    <location>
        <begin position="19"/>
        <end position="42"/>
    </location>
</feature>